<feature type="compositionally biased region" description="Pro residues" evidence="1">
    <location>
        <begin position="176"/>
        <end position="198"/>
    </location>
</feature>
<proteinExistence type="predicted"/>
<organism evidence="3 4">
    <name type="scientific">Kitasatospora saccharophila</name>
    <dbReference type="NCBI Taxonomy" id="407973"/>
    <lineage>
        <taxon>Bacteria</taxon>
        <taxon>Bacillati</taxon>
        <taxon>Actinomycetota</taxon>
        <taxon>Actinomycetes</taxon>
        <taxon>Kitasatosporales</taxon>
        <taxon>Streptomycetaceae</taxon>
        <taxon>Kitasatospora</taxon>
    </lineage>
</organism>
<dbReference type="Proteomes" id="UP001500897">
    <property type="component" value="Unassembled WGS sequence"/>
</dbReference>
<dbReference type="EMBL" id="BAAANS010000035">
    <property type="protein sequence ID" value="GAA2108620.1"/>
    <property type="molecule type" value="Genomic_DNA"/>
</dbReference>
<name>A0ABN2XCP5_9ACTN</name>
<evidence type="ECO:0000313" key="4">
    <source>
        <dbReference type="Proteomes" id="UP001500897"/>
    </source>
</evidence>
<sequence>MDRCTWETRQMLQRILAEWFTLAPVLPDLEQHLAESTGYPVQVQPRQLATSAARIAGFLAEEHGQPSAAIGHLHDWLVGFAGASLRGDWVAFLAQVQSAPGLTVNERADLVVIAGVLCFPPVTPERTDGRRLVETARHAMVIGSPAHLLRDLRGRQEHQLARIAEEAVEKSRSRPPRPPTVQQPLPPEQPPPPPPPQPGGRRRVLLAVGAALLATAGLVTAVAWPDDPPPLLDQETGWTLRTVQPGGTTTARINVPEGAKRLETKLLLSDPNPGSGACADVTAELSTDQGGSSGRQHPGALLSVPVPSGRTDLRLTLLLHAGGGCAQNVEIQRVRFTR</sequence>
<reference evidence="3 4" key="1">
    <citation type="journal article" date="2019" name="Int. J. Syst. Evol. Microbiol.">
        <title>The Global Catalogue of Microorganisms (GCM) 10K type strain sequencing project: providing services to taxonomists for standard genome sequencing and annotation.</title>
        <authorList>
            <consortium name="The Broad Institute Genomics Platform"/>
            <consortium name="The Broad Institute Genome Sequencing Center for Infectious Disease"/>
            <person name="Wu L."/>
            <person name="Ma J."/>
        </authorList>
    </citation>
    <scope>NUCLEOTIDE SEQUENCE [LARGE SCALE GENOMIC DNA]</scope>
    <source>
        <strain evidence="3 4">JCM 14559</strain>
    </source>
</reference>
<protein>
    <submittedName>
        <fullName evidence="3">Uncharacterized protein</fullName>
    </submittedName>
</protein>
<keyword evidence="2" id="KW-1133">Transmembrane helix</keyword>
<comment type="caution">
    <text evidence="3">The sequence shown here is derived from an EMBL/GenBank/DDBJ whole genome shotgun (WGS) entry which is preliminary data.</text>
</comment>
<evidence type="ECO:0000256" key="2">
    <source>
        <dbReference type="SAM" id="Phobius"/>
    </source>
</evidence>
<keyword evidence="2" id="KW-0812">Transmembrane</keyword>
<keyword evidence="2" id="KW-0472">Membrane</keyword>
<keyword evidence="4" id="KW-1185">Reference proteome</keyword>
<gene>
    <name evidence="3" type="ORF">GCM10009759_48640</name>
</gene>
<feature type="region of interest" description="Disordered" evidence="1">
    <location>
        <begin position="166"/>
        <end position="201"/>
    </location>
</feature>
<dbReference type="RefSeq" id="WP_344554707.1">
    <property type="nucleotide sequence ID" value="NZ_BAAANS010000035.1"/>
</dbReference>
<evidence type="ECO:0000313" key="3">
    <source>
        <dbReference type="EMBL" id="GAA2108620.1"/>
    </source>
</evidence>
<accession>A0ABN2XCP5</accession>
<feature type="transmembrane region" description="Helical" evidence="2">
    <location>
        <begin position="204"/>
        <end position="224"/>
    </location>
</feature>
<evidence type="ECO:0000256" key="1">
    <source>
        <dbReference type="SAM" id="MobiDB-lite"/>
    </source>
</evidence>